<evidence type="ECO:0000313" key="4">
    <source>
        <dbReference type="EMBL" id="KAH1098312.1"/>
    </source>
</evidence>
<evidence type="ECO:0000313" key="5">
    <source>
        <dbReference type="Proteomes" id="UP000828251"/>
    </source>
</evidence>
<evidence type="ECO:0000256" key="2">
    <source>
        <dbReference type="ARBA" id="ARBA00023002"/>
    </source>
</evidence>
<comment type="similarity">
    <text evidence="1">Belongs to the zinc-containing alcohol dehydrogenase family. Quinone oxidoreductase subfamily.</text>
</comment>
<dbReference type="GO" id="GO:0016628">
    <property type="term" value="F:oxidoreductase activity, acting on the CH-CH group of donors, NAD or NADP as acceptor"/>
    <property type="evidence" value="ECO:0007669"/>
    <property type="project" value="InterPro"/>
</dbReference>
<evidence type="ECO:0000256" key="1">
    <source>
        <dbReference type="ARBA" id="ARBA00010371"/>
    </source>
</evidence>
<feature type="domain" description="Alcohol dehydrogenase-like N-terminal" evidence="3">
    <location>
        <begin position="13"/>
        <end position="105"/>
    </location>
</feature>
<keyword evidence="2" id="KW-0560">Oxidoreductase</keyword>
<proteinExistence type="inferred from homology"/>
<keyword evidence="5" id="KW-1185">Reference proteome</keyword>
<sequence>MLDEKVSVPEVKEDEVLIKVAAAALNPVDAKRRQGKFKANDFLLPTVPGYNVAAVVVKVGSHVKELKEGDEVYGNINEKALEGPRQFGSLAQDTAVEENLLALKPKNLDFAQAAGLPLDIETAYEGLERTGFSSGKSILVLNGAGGVESLVIQ</sequence>
<dbReference type="Pfam" id="PF08240">
    <property type="entry name" value="ADH_N"/>
    <property type="match status" value="1"/>
</dbReference>
<feature type="non-terminal residue" evidence="4">
    <location>
        <position position="153"/>
    </location>
</feature>
<accession>A0A9D3VW16</accession>
<dbReference type="OrthoDB" id="1710250at2759"/>
<dbReference type="Gene3D" id="3.90.180.10">
    <property type="entry name" value="Medium-chain alcohol dehydrogenases, catalytic domain"/>
    <property type="match status" value="1"/>
</dbReference>
<dbReference type="Proteomes" id="UP000828251">
    <property type="component" value="Unassembled WGS sequence"/>
</dbReference>
<name>A0A9D3VW16_9ROSI</name>
<comment type="caution">
    <text evidence="4">The sequence shown here is derived from an EMBL/GenBank/DDBJ whole genome shotgun (WGS) entry which is preliminary data.</text>
</comment>
<dbReference type="PANTHER" id="PTHR44573:SF1">
    <property type="entry name" value="NADPH-DEPENDENT ALKENAL_ONE OXIDOREDUCTASE, CHLOROPLASTIC"/>
    <property type="match status" value="1"/>
</dbReference>
<evidence type="ECO:0000259" key="3">
    <source>
        <dbReference type="Pfam" id="PF08240"/>
    </source>
</evidence>
<dbReference type="SUPFAM" id="SSF50129">
    <property type="entry name" value="GroES-like"/>
    <property type="match status" value="1"/>
</dbReference>
<reference evidence="4 5" key="1">
    <citation type="journal article" date="2021" name="Plant Biotechnol. J.">
        <title>Multi-omics assisted identification of the key and species-specific regulatory components of drought-tolerant mechanisms in Gossypium stocksii.</title>
        <authorList>
            <person name="Yu D."/>
            <person name="Ke L."/>
            <person name="Zhang D."/>
            <person name="Wu Y."/>
            <person name="Sun Y."/>
            <person name="Mei J."/>
            <person name="Sun J."/>
            <person name="Sun Y."/>
        </authorList>
    </citation>
    <scope>NUCLEOTIDE SEQUENCE [LARGE SCALE GENOMIC DNA]</scope>
    <source>
        <strain evidence="5">cv. E1</strain>
        <tissue evidence="4">Leaf</tissue>
    </source>
</reference>
<dbReference type="InterPro" id="IPR011032">
    <property type="entry name" value="GroES-like_sf"/>
</dbReference>
<dbReference type="InterPro" id="IPR013154">
    <property type="entry name" value="ADH-like_N"/>
</dbReference>
<dbReference type="Gene3D" id="3.40.50.720">
    <property type="entry name" value="NAD(P)-binding Rossmann-like Domain"/>
    <property type="match status" value="1"/>
</dbReference>
<dbReference type="AlphaFoldDB" id="A0A9D3VW16"/>
<protein>
    <recommendedName>
        <fullName evidence="3">Alcohol dehydrogenase-like N-terminal domain-containing protein</fullName>
    </recommendedName>
</protein>
<dbReference type="InterPro" id="IPR044626">
    <property type="entry name" value="AOR-like"/>
</dbReference>
<organism evidence="4 5">
    <name type="scientific">Gossypium stocksii</name>
    <dbReference type="NCBI Taxonomy" id="47602"/>
    <lineage>
        <taxon>Eukaryota</taxon>
        <taxon>Viridiplantae</taxon>
        <taxon>Streptophyta</taxon>
        <taxon>Embryophyta</taxon>
        <taxon>Tracheophyta</taxon>
        <taxon>Spermatophyta</taxon>
        <taxon>Magnoliopsida</taxon>
        <taxon>eudicotyledons</taxon>
        <taxon>Gunneridae</taxon>
        <taxon>Pentapetalae</taxon>
        <taxon>rosids</taxon>
        <taxon>malvids</taxon>
        <taxon>Malvales</taxon>
        <taxon>Malvaceae</taxon>
        <taxon>Malvoideae</taxon>
        <taxon>Gossypium</taxon>
    </lineage>
</organism>
<dbReference type="EMBL" id="JAIQCV010000005">
    <property type="protein sequence ID" value="KAH1098312.1"/>
    <property type="molecule type" value="Genomic_DNA"/>
</dbReference>
<gene>
    <name evidence="4" type="ORF">J1N35_015233</name>
</gene>
<dbReference type="PANTHER" id="PTHR44573">
    <property type="entry name" value="NADPH-DEPENDENT ALKENAL/ONE OXIDOREDUCTASE, CHLOROPLASTIC"/>
    <property type="match status" value="1"/>
</dbReference>